<protein>
    <submittedName>
        <fullName evidence="1">Uncharacterized protein</fullName>
    </submittedName>
</protein>
<dbReference type="AlphaFoldDB" id="A0A4U5M0T2"/>
<keyword evidence="2" id="KW-1185">Reference proteome</keyword>
<name>A0A4U5M0T2_STECR</name>
<evidence type="ECO:0000313" key="2">
    <source>
        <dbReference type="Proteomes" id="UP000298663"/>
    </source>
</evidence>
<accession>A0A4U5M0T2</accession>
<gene>
    <name evidence="1" type="ORF">L596_026251</name>
</gene>
<organism evidence="1 2">
    <name type="scientific">Steinernema carpocapsae</name>
    <name type="common">Entomopathogenic nematode</name>
    <dbReference type="NCBI Taxonomy" id="34508"/>
    <lineage>
        <taxon>Eukaryota</taxon>
        <taxon>Metazoa</taxon>
        <taxon>Ecdysozoa</taxon>
        <taxon>Nematoda</taxon>
        <taxon>Chromadorea</taxon>
        <taxon>Rhabditida</taxon>
        <taxon>Tylenchina</taxon>
        <taxon>Panagrolaimomorpha</taxon>
        <taxon>Strongyloidoidea</taxon>
        <taxon>Steinernematidae</taxon>
        <taxon>Steinernema</taxon>
    </lineage>
</organism>
<reference evidence="1 2" key="1">
    <citation type="journal article" date="2015" name="Genome Biol.">
        <title>Comparative genomics of Steinernema reveals deeply conserved gene regulatory networks.</title>
        <authorList>
            <person name="Dillman A.R."/>
            <person name="Macchietto M."/>
            <person name="Porter C.F."/>
            <person name="Rogers A."/>
            <person name="Williams B."/>
            <person name="Antoshechkin I."/>
            <person name="Lee M.M."/>
            <person name="Goodwin Z."/>
            <person name="Lu X."/>
            <person name="Lewis E.E."/>
            <person name="Goodrich-Blair H."/>
            <person name="Stock S.P."/>
            <person name="Adams B.J."/>
            <person name="Sternberg P.W."/>
            <person name="Mortazavi A."/>
        </authorList>
    </citation>
    <scope>NUCLEOTIDE SEQUENCE [LARGE SCALE GENOMIC DNA]</scope>
    <source>
        <strain evidence="1 2">ALL</strain>
    </source>
</reference>
<proteinExistence type="predicted"/>
<sequence>MEQVDLAVPEQAGGGYRYRIKLRFCISRLRRSQKTIMKMSKPELKMFQEASPSLLSCCLSEAASILLFPLPYAFGAKARGHELHAAMATATIMATEHGHGQRTIHGPWPSECMVMN</sequence>
<evidence type="ECO:0000313" key="1">
    <source>
        <dbReference type="EMBL" id="TKR62264.1"/>
    </source>
</evidence>
<dbReference type="Proteomes" id="UP000298663">
    <property type="component" value="Unassembled WGS sequence"/>
</dbReference>
<reference evidence="1 2" key="2">
    <citation type="journal article" date="2019" name="G3 (Bethesda)">
        <title>Hybrid Assembly of the Genome of the Entomopathogenic Nematode Steinernema carpocapsae Identifies the X-Chromosome.</title>
        <authorList>
            <person name="Serra L."/>
            <person name="Macchietto M."/>
            <person name="Macias-Munoz A."/>
            <person name="McGill C.J."/>
            <person name="Rodriguez I.M."/>
            <person name="Rodriguez B."/>
            <person name="Murad R."/>
            <person name="Mortazavi A."/>
        </authorList>
    </citation>
    <scope>NUCLEOTIDE SEQUENCE [LARGE SCALE GENOMIC DNA]</scope>
    <source>
        <strain evidence="1 2">ALL</strain>
    </source>
</reference>
<comment type="caution">
    <text evidence="1">The sequence shown here is derived from an EMBL/GenBank/DDBJ whole genome shotgun (WGS) entry which is preliminary data.</text>
</comment>
<dbReference type="EMBL" id="AZBU02000010">
    <property type="protein sequence ID" value="TKR62264.1"/>
    <property type="molecule type" value="Genomic_DNA"/>
</dbReference>